<accession>Q0W256</accession>
<dbReference type="STRING" id="351160.RCIX2456"/>
<dbReference type="Gene3D" id="1.10.260.40">
    <property type="entry name" value="lambda repressor-like DNA-binding domains"/>
    <property type="match status" value="1"/>
</dbReference>
<dbReference type="Proteomes" id="UP000000663">
    <property type="component" value="Chromosome"/>
</dbReference>
<sequence length="166" mass="18283">MQCEICGAEIRGRSYRIIVDRAELDACEKCKGLGKEVSRPGGASGARPGAPGAYGTQPATRRTRSDLFDKIKDELVEDYAGKIKSAREARHMTDEELAAKTGTKVNIIRKVERGELAPEDALVKKLERELDIKLTEGVAEAEKGQRKGESRVMTLGDLIKVKKDKR</sequence>
<feature type="compositionally biased region" description="Low complexity" evidence="1">
    <location>
        <begin position="39"/>
        <end position="53"/>
    </location>
</feature>
<keyword evidence="4" id="KW-1185">Reference proteome</keyword>
<dbReference type="Pfam" id="PF01381">
    <property type="entry name" value="HTH_3"/>
    <property type="match status" value="1"/>
</dbReference>
<dbReference type="RefSeq" id="WP_012035045.1">
    <property type="nucleotide sequence ID" value="NC_009464.1"/>
</dbReference>
<dbReference type="InterPro" id="IPR010982">
    <property type="entry name" value="Lambda_DNA-bd_dom_sf"/>
</dbReference>
<gene>
    <name evidence="3" type="ORF">RCIX2456</name>
</gene>
<dbReference type="EMBL" id="AM114193">
    <property type="protein sequence ID" value="CAJ37537.1"/>
    <property type="molecule type" value="Genomic_DNA"/>
</dbReference>
<dbReference type="InterPro" id="IPR001387">
    <property type="entry name" value="Cro/C1-type_HTH"/>
</dbReference>
<reference evidence="3 4" key="1">
    <citation type="journal article" date="2006" name="Science">
        <title>Genome of rice cluster I archaea -- the key methane producers in the rice rhizosphere.</title>
        <authorList>
            <person name="Erkel C."/>
            <person name="Kube M."/>
            <person name="Reinhardt R."/>
            <person name="Liesack W."/>
        </authorList>
    </citation>
    <scope>NUCLEOTIDE SEQUENCE [LARGE SCALE GENOMIC DNA]</scope>
    <source>
        <strain evidence="4">DSM 22066 / NBRC 105507 / MRE50</strain>
    </source>
</reference>
<dbReference type="NCBIfam" id="TIGR00270">
    <property type="entry name" value="multiprotein bridging factor aMBF1"/>
    <property type="match status" value="1"/>
</dbReference>
<dbReference type="PROSITE" id="PS50943">
    <property type="entry name" value="HTH_CROC1"/>
    <property type="match status" value="1"/>
</dbReference>
<evidence type="ECO:0000313" key="3">
    <source>
        <dbReference type="EMBL" id="CAJ37537.1"/>
    </source>
</evidence>
<organism evidence="3 4">
    <name type="scientific">Methanocella arvoryzae (strain DSM 22066 / NBRC 105507 / MRE50)</name>
    <dbReference type="NCBI Taxonomy" id="351160"/>
    <lineage>
        <taxon>Archaea</taxon>
        <taxon>Methanobacteriati</taxon>
        <taxon>Methanobacteriota</taxon>
        <taxon>Stenosarchaea group</taxon>
        <taxon>Methanomicrobia</taxon>
        <taxon>Methanocellales</taxon>
        <taxon>Methanocellaceae</taxon>
        <taxon>Methanocella</taxon>
    </lineage>
</organism>
<dbReference type="OrthoDB" id="11138at2157"/>
<dbReference type="GO" id="GO:0003677">
    <property type="term" value="F:DNA binding"/>
    <property type="evidence" value="ECO:0007669"/>
    <property type="project" value="InterPro"/>
</dbReference>
<feature type="region of interest" description="Disordered" evidence="1">
    <location>
        <begin position="33"/>
        <end position="65"/>
    </location>
</feature>
<evidence type="ECO:0000256" key="1">
    <source>
        <dbReference type="SAM" id="MobiDB-lite"/>
    </source>
</evidence>
<dbReference type="SUPFAM" id="SSF47413">
    <property type="entry name" value="lambda repressor-like DNA-binding domains"/>
    <property type="match status" value="1"/>
</dbReference>
<protein>
    <submittedName>
        <fullName evidence="3">Transcription factor</fullName>
    </submittedName>
</protein>
<proteinExistence type="predicted"/>
<evidence type="ECO:0000313" key="4">
    <source>
        <dbReference type="Proteomes" id="UP000000663"/>
    </source>
</evidence>
<dbReference type="eggNOG" id="arCOG01863">
    <property type="taxonomic scope" value="Archaea"/>
</dbReference>
<dbReference type="SMART" id="SM00530">
    <property type="entry name" value="HTH_XRE"/>
    <property type="match status" value="1"/>
</dbReference>
<dbReference type="AlphaFoldDB" id="Q0W256"/>
<name>Q0W256_METAR</name>
<dbReference type="InterPro" id="IPR004451">
    <property type="entry name" value="MJ0586"/>
</dbReference>
<dbReference type="CDD" id="cd00093">
    <property type="entry name" value="HTH_XRE"/>
    <property type="match status" value="1"/>
</dbReference>
<feature type="domain" description="HTH cro/C1-type" evidence="2">
    <location>
        <begin position="83"/>
        <end position="137"/>
    </location>
</feature>
<dbReference type="GeneID" id="5144716"/>
<evidence type="ECO:0000259" key="2">
    <source>
        <dbReference type="PROSITE" id="PS50943"/>
    </source>
</evidence>
<dbReference type="KEGG" id="rci:RCIX2456"/>